<dbReference type="OrthoDB" id="1720422at2759"/>
<organism evidence="1 2">
    <name type="scientific">Penicillium cf. viridicatum</name>
    <dbReference type="NCBI Taxonomy" id="2972119"/>
    <lineage>
        <taxon>Eukaryota</taxon>
        <taxon>Fungi</taxon>
        <taxon>Dikarya</taxon>
        <taxon>Ascomycota</taxon>
        <taxon>Pezizomycotina</taxon>
        <taxon>Eurotiomycetes</taxon>
        <taxon>Eurotiomycetidae</taxon>
        <taxon>Eurotiales</taxon>
        <taxon>Aspergillaceae</taxon>
        <taxon>Penicillium</taxon>
    </lineage>
</organism>
<gene>
    <name evidence="1" type="ORF">N7449_008163</name>
</gene>
<accession>A0A9W9JIN9</accession>
<dbReference type="AlphaFoldDB" id="A0A9W9JIN9"/>
<evidence type="ECO:0000313" key="1">
    <source>
        <dbReference type="EMBL" id="KAJ5197684.1"/>
    </source>
</evidence>
<sequence>MGRYPAFDGDRATAKMYPSKPKALENTFDWIQRISWQTGFLPSSAWATRVHTRDHNTRGGPRPYLSALSYVPNTLQGPQPSALSTFAGLRSLKLRDCVNSCEFLEALSPLQNKLQLQLFELCCDNLALDLNKANLIFANSAIAANTLVRSTLGGASPLFATRMYRN</sequence>
<keyword evidence="2" id="KW-1185">Reference proteome</keyword>
<name>A0A9W9JIN9_9EURO</name>
<dbReference type="Proteomes" id="UP001150942">
    <property type="component" value="Unassembled WGS sequence"/>
</dbReference>
<dbReference type="EMBL" id="JAPQKQ010000005">
    <property type="protein sequence ID" value="KAJ5197684.1"/>
    <property type="molecule type" value="Genomic_DNA"/>
</dbReference>
<reference evidence="1" key="1">
    <citation type="submission" date="2022-11" db="EMBL/GenBank/DDBJ databases">
        <authorList>
            <person name="Petersen C."/>
        </authorList>
    </citation>
    <scope>NUCLEOTIDE SEQUENCE</scope>
    <source>
        <strain evidence="1">IBT 20477</strain>
    </source>
</reference>
<proteinExistence type="predicted"/>
<evidence type="ECO:0000313" key="2">
    <source>
        <dbReference type="Proteomes" id="UP001150942"/>
    </source>
</evidence>
<protein>
    <submittedName>
        <fullName evidence="1">Uncharacterized protein</fullName>
    </submittedName>
</protein>
<comment type="caution">
    <text evidence="1">The sequence shown here is derived from an EMBL/GenBank/DDBJ whole genome shotgun (WGS) entry which is preliminary data.</text>
</comment>
<reference evidence="1" key="2">
    <citation type="journal article" date="2023" name="IMA Fungus">
        <title>Comparative genomic study of the Penicillium genus elucidates a diverse pangenome and 15 lateral gene transfer events.</title>
        <authorList>
            <person name="Petersen C."/>
            <person name="Sorensen T."/>
            <person name="Nielsen M.R."/>
            <person name="Sondergaard T.E."/>
            <person name="Sorensen J.L."/>
            <person name="Fitzpatrick D.A."/>
            <person name="Frisvad J.C."/>
            <person name="Nielsen K.L."/>
        </authorList>
    </citation>
    <scope>NUCLEOTIDE SEQUENCE</scope>
    <source>
        <strain evidence="1">IBT 20477</strain>
    </source>
</reference>